<accession>A0A9N9BYJ0</accession>
<evidence type="ECO:0000313" key="3">
    <source>
        <dbReference type="Proteomes" id="UP000789342"/>
    </source>
</evidence>
<sequence>MAHDPAVKGPFKKLLETLHIFSPSLFPTEDRSQSIANSSENQILRDLREECSTNIESSSKCTLLSTNPSKTTTLNHVVQGNESANDKSEETVNTISDKKDCKDMRPIATSEFTLGGNYFYFIYVPLIVSSAVALIISLWMLNRESAISDKYGTYFARFQ</sequence>
<reference evidence="2" key="1">
    <citation type="submission" date="2021-06" db="EMBL/GenBank/DDBJ databases">
        <authorList>
            <person name="Kallberg Y."/>
            <person name="Tangrot J."/>
            <person name="Rosling A."/>
        </authorList>
    </citation>
    <scope>NUCLEOTIDE SEQUENCE</scope>
    <source>
        <strain evidence="2">CL551</strain>
    </source>
</reference>
<dbReference type="Proteomes" id="UP000789342">
    <property type="component" value="Unassembled WGS sequence"/>
</dbReference>
<proteinExistence type="predicted"/>
<gene>
    <name evidence="2" type="ORF">AMORRO_LOCUS6984</name>
</gene>
<evidence type="ECO:0000313" key="2">
    <source>
        <dbReference type="EMBL" id="CAG8582786.1"/>
    </source>
</evidence>
<feature type="transmembrane region" description="Helical" evidence="1">
    <location>
        <begin position="118"/>
        <end position="141"/>
    </location>
</feature>
<keyword evidence="1" id="KW-0472">Membrane</keyword>
<dbReference type="AlphaFoldDB" id="A0A9N9BYJ0"/>
<keyword evidence="3" id="KW-1185">Reference proteome</keyword>
<keyword evidence="1" id="KW-0812">Transmembrane</keyword>
<name>A0A9N9BYJ0_9GLOM</name>
<comment type="caution">
    <text evidence="2">The sequence shown here is derived from an EMBL/GenBank/DDBJ whole genome shotgun (WGS) entry which is preliminary data.</text>
</comment>
<organism evidence="2 3">
    <name type="scientific">Acaulospora morrowiae</name>
    <dbReference type="NCBI Taxonomy" id="94023"/>
    <lineage>
        <taxon>Eukaryota</taxon>
        <taxon>Fungi</taxon>
        <taxon>Fungi incertae sedis</taxon>
        <taxon>Mucoromycota</taxon>
        <taxon>Glomeromycotina</taxon>
        <taxon>Glomeromycetes</taxon>
        <taxon>Diversisporales</taxon>
        <taxon>Acaulosporaceae</taxon>
        <taxon>Acaulospora</taxon>
    </lineage>
</organism>
<keyword evidence="1" id="KW-1133">Transmembrane helix</keyword>
<evidence type="ECO:0000256" key="1">
    <source>
        <dbReference type="SAM" id="Phobius"/>
    </source>
</evidence>
<dbReference type="EMBL" id="CAJVPV010004998">
    <property type="protein sequence ID" value="CAG8582786.1"/>
    <property type="molecule type" value="Genomic_DNA"/>
</dbReference>
<protein>
    <submittedName>
        <fullName evidence="2">541_t:CDS:1</fullName>
    </submittedName>
</protein>